<evidence type="ECO:0000256" key="2">
    <source>
        <dbReference type="ARBA" id="ARBA00022980"/>
    </source>
</evidence>
<dbReference type="InterPro" id="IPR008991">
    <property type="entry name" value="Translation_prot_SH3-like_sf"/>
</dbReference>
<comment type="function">
    <text evidence="5">One of two assembly initiator proteins, it binds directly to the 5'-end of the 23S rRNA, where it nucleates assembly of the 50S subunit.</text>
</comment>
<dbReference type="GO" id="GO:0005840">
    <property type="term" value="C:ribosome"/>
    <property type="evidence" value="ECO:0007669"/>
    <property type="project" value="UniProtKB-KW"/>
</dbReference>
<dbReference type="GO" id="GO:0003735">
    <property type="term" value="F:structural constituent of ribosome"/>
    <property type="evidence" value="ECO:0007669"/>
    <property type="project" value="InterPro"/>
</dbReference>
<dbReference type="HAMAP" id="MF_01326_B">
    <property type="entry name" value="Ribosomal_uL24_B"/>
    <property type="match status" value="1"/>
</dbReference>
<dbReference type="Pfam" id="PF17136">
    <property type="entry name" value="ribosomal_L24"/>
    <property type="match status" value="1"/>
</dbReference>
<comment type="subunit">
    <text evidence="5">Part of the 50S ribosomal subunit.</text>
</comment>
<evidence type="ECO:0000256" key="1">
    <source>
        <dbReference type="ARBA" id="ARBA00010618"/>
    </source>
</evidence>
<evidence type="ECO:0000256" key="4">
    <source>
        <dbReference type="ARBA" id="ARBA00035206"/>
    </source>
</evidence>
<proteinExistence type="inferred from homology"/>
<gene>
    <name evidence="5 7" type="primary">rplX</name>
    <name evidence="7" type="ORF">DRH29_00680</name>
</gene>
<dbReference type="InterPro" id="IPR057264">
    <property type="entry name" value="Ribosomal_uL24_C"/>
</dbReference>
<dbReference type="GO" id="GO:0019843">
    <property type="term" value="F:rRNA binding"/>
    <property type="evidence" value="ECO:0007669"/>
    <property type="project" value="UniProtKB-UniRule"/>
</dbReference>
<keyword evidence="5" id="KW-0694">RNA-binding</keyword>
<dbReference type="PANTHER" id="PTHR12903">
    <property type="entry name" value="MITOCHONDRIAL RIBOSOMAL PROTEIN L24"/>
    <property type="match status" value="1"/>
</dbReference>
<comment type="similarity">
    <text evidence="1 5">Belongs to the universal ribosomal protein uL24 family.</text>
</comment>
<keyword evidence="5" id="KW-0699">rRNA-binding</keyword>
<evidence type="ECO:0000313" key="7">
    <source>
        <dbReference type="EMBL" id="RLC37914.1"/>
    </source>
</evidence>
<evidence type="ECO:0000259" key="6">
    <source>
        <dbReference type="Pfam" id="PF17136"/>
    </source>
</evidence>
<dbReference type="Proteomes" id="UP000281261">
    <property type="component" value="Unassembled WGS sequence"/>
</dbReference>
<dbReference type="InterPro" id="IPR041988">
    <property type="entry name" value="Ribosomal_uL24_KOW"/>
</dbReference>
<reference evidence="7 8" key="1">
    <citation type="submission" date="2018-06" db="EMBL/GenBank/DDBJ databases">
        <title>Extensive metabolic versatility and redundancy in microbially diverse, dynamic hydrothermal sediments.</title>
        <authorList>
            <person name="Dombrowski N."/>
            <person name="Teske A."/>
            <person name="Baker B.J."/>
        </authorList>
    </citation>
    <scope>NUCLEOTIDE SEQUENCE [LARGE SCALE GENOMIC DNA]</scope>
    <source>
        <strain evidence="7">B79_G16</strain>
    </source>
</reference>
<evidence type="ECO:0000256" key="5">
    <source>
        <dbReference type="HAMAP-Rule" id="MF_01326"/>
    </source>
</evidence>
<dbReference type="EMBL" id="QMNG01000001">
    <property type="protein sequence ID" value="RLC37914.1"/>
    <property type="molecule type" value="Genomic_DNA"/>
</dbReference>
<dbReference type="CDD" id="cd06089">
    <property type="entry name" value="KOW_RPL26"/>
    <property type="match status" value="1"/>
</dbReference>
<keyword evidence="2 5" id="KW-0689">Ribosomal protein</keyword>
<dbReference type="AlphaFoldDB" id="A0A420ZE57"/>
<dbReference type="InterPro" id="IPR005825">
    <property type="entry name" value="Ribosomal_uL24_CS"/>
</dbReference>
<dbReference type="InterPro" id="IPR003256">
    <property type="entry name" value="Ribosomal_uL24"/>
</dbReference>
<keyword evidence="3 5" id="KW-0687">Ribonucleoprotein</keyword>
<organism evidence="7 8">
    <name type="scientific">candidate division Kazan bacterium</name>
    <dbReference type="NCBI Taxonomy" id="2202143"/>
    <lineage>
        <taxon>Bacteria</taxon>
        <taxon>Bacteria division Kazan-3B-28</taxon>
    </lineage>
</organism>
<evidence type="ECO:0000313" key="8">
    <source>
        <dbReference type="Proteomes" id="UP000281261"/>
    </source>
</evidence>
<feature type="domain" description="Large ribosomal subunit protein uL24 C-terminal" evidence="6">
    <location>
        <begin position="38"/>
        <end position="102"/>
    </location>
</feature>
<sequence>MRIKTGDKVLVIKGKDRGKSGKVVVADPKCLKVKVEGINIYKRHQRRGRTDRTPGGIVEIVAPMPVEKVMLICPNCNQPSRVRNKVVGEKKQRQCVKCKAIITHAKK</sequence>
<comment type="function">
    <text evidence="5">One of the proteins that surrounds the polypeptide exit tunnel on the outside of the subunit.</text>
</comment>
<dbReference type="NCBIfam" id="TIGR01079">
    <property type="entry name" value="rplX_bact"/>
    <property type="match status" value="1"/>
</dbReference>
<dbReference type="Gene3D" id="2.30.30.30">
    <property type="match status" value="1"/>
</dbReference>
<dbReference type="SUPFAM" id="SSF50104">
    <property type="entry name" value="Translation proteins SH3-like domain"/>
    <property type="match status" value="1"/>
</dbReference>
<dbReference type="GO" id="GO:1990904">
    <property type="term" value="C:ribonucleoprotein complex"/>
    <property type="evidence" value="ECO:0007669"/>
    <property type="project" value="UniProtKB-KW"/>
</dbReference>
<dbReference type="PROSITE" id="PS01108">
    <property type="entry name" value="RIBOSOMAL_L24"/>
    <property type="match status" value="1"/>
</dbReference>
<dbReference type="InterPro" id="IPR014722">
    <property type="entry name" value="Rib_uL2_dom2"/>
</dbReference>
<comment type="caution">
    <text evidence="7">The sequence shown here is derived from an EMBL/GenBank/DDBJ whole genome shotgun (WGS) entry which is preliminary data.</text>
</comment>
<name>A0A420ZE57_UNCK3</name>
<evidence type="ECO:0000256" key="3">
    <source>
        <dbReference type="ARBA" id="ARBA00023274"/>
    </source>
</evidence>
<accession>A0A420ZE57</accession>
<dbReference type="GO" id="GO:0006412">
    <property type="term" value="P:translation"/>
    <property type="evidence" value="ECO:0007669"/>
    <property type="project" value="UniProtKB-UniRule"/>
</dbReference>
<protein>
    <recommendedName>
        <fullName evidence="4 5">Large ribosomal subunit protein uL24</fullName>
    </recommendedName>
</protein>